<name>A0A6C0EPZ2_9ZZZZ</name>
<evidence type="ECO:0000313" key="1">
    <source>
        <dbReference type="EMBL" id="QHT31254.1"/>
    </source>
</evidence>
<organism evidence="1">
    <name type="scientific">viral metagenome</name>
    <dbReference type="NCBI Taxonomy" id="1070528"/>
    <lineage>
        <taxon>unclassified sequences</taxon>
        <taxon>metagenomes</taxon>
        <taxon>organismal metagenomes</taxon>
    </lineage>
</organism>
<accession>A0A6C0EPZ2</accession>
<proteinExistence type="predicted"/>
<protein>
    <submittedName>
        <fullName evidence="1">Uncharacterized protein</fullName>
    </submittedName>
</protein>
<sequence>MTDLTDKCIASLLNLFKIYENNDYMLQRIQNHIINYLPNTLSNEYKNYERRIDRNNYLTNEQHIFIQVFLSKNQYFYLPNNNLFYEYNSKNYFIVKEDDIIHKLLSSISKDRILLQWKHKTKINIIKQIKDRSLFSSIPESDTIQNVLNVLYPSIFSSKNSAKYFLTIIGDNILKKNSHLILLVNQKMKKFLNELDNIAVGSIGITNATNNFMTKYHENHFYENCRLIKINENFSNVVWREILKKIGLDLLCVAIHYSKRYDDSDKFIETKSDEELKSYVYYLKNKNQKQIIDEFCSKYIVFNNSIESKMEWKNIHFVWKQFLSNNFLPNMVYSYSLKNLLKQRFNYDENEDSFIGITSMYLPIQSDFIKFWENTITINNIDSESTLIHESEIEIDELCSLFKVWCKSSSDNLMTNGNISEENVIKIIKHFFPMIEIIEDKYVLNVSCSIWDKPLDINKSFEYIKQYIKENYSNISLISFEDIYNCYYKYCNTNSHKFIVSKRYFEKYIYFKLPDYIVYEKFIETKWILDS</sequence>
<reference evidence="1" key="1">
    <citation type="journal article" date="2020" name="Nature">
        <title>Giant virus diversity and host interactions through global metagenomics.</title>
        <authorList>
            <person name="Schulz F."/>
            <person name="Roux S."/>
            <person name="Paez-Espino D."/>
            <person name="Jungbluth S."/>
            <person name="Walsh D.A."/>
            <person name="Denef V.J."/>
            <person name="McMahon K.D."/>
            <person name="Konstantinidis K.T."/>
            <person name="Eloe-Fadrosh E.A."/>
            <person name="Kyrpides N.C."/>
            <person name="Woyke T."/>
        </authorList>
    </citation>
    <scope>NUCLEOTIDE SEQUENCE</scope>
    <source>
        <strain evidence="1">GVMAG-M-3300009155-2</strain>
    </source>
</reference>
<dbReference type="EMBL" id="MN738917">
    <property type="protein sequence ID" value="QHT31254.1"/>
    <property type="molecule type" value="Genomic_DNA"/>
</dbReference>
<dbReference type="AlphaFoldDB" id="A0A6C0EPZ2"/>